<evidence type="ECO:0000256" key="1">
    <source>
        <dbReference type="SAM" id="MobiDB-lite"/>
    </source>
</evidence>
<dbReference type="Proteomes" id="UP000181899">
    <property type="component" value="Unassembled WGS sequence"/>
</dbReference>
<sequence>MGSDDLFKKRREVRKKRDSGFRQPRANSFLIVTEGEKSEPLYLQGIVKQIKKSIGGNVKLIEVPIFEIRGEGCSTCKLVEKTEEIVKKAKVLYQNIWVVFDKDDFQDFDEAIAEGTKKGYQVAWSNQSFEYWAYLHFFYSDSALRRDEWCKKLDAIFSERKLGGGKYQKNAHDLYEQLASSEGLVIAIKHAKRRMSIFKGDQMRPSQFDPGTTMHLLMEDLNKFLEE</sequence>
<dbReference type="InterPro" id="IPR025591">
    <property type="entry name" value="RloB"/>
</dbReference>
<protein>
    <submittedName>
        <fullName evidence="2">RloB-like protein</fullName>
    </submittedName>
</protein>
<evidence type="ECO:0000313" key="3">
    <source>
        <dbReference type="Proteomes" id="UP000181899"/>
    </source>
</evidence>
<evidence type="ECO:0000313" key="2">
    <source>
        <dbReference type="EMBL" id="SFO05004.1"/>
    </source>
</evidence>
<dbReference type="RefSeq" id="WP_074912719.1">
    <property type="nucleotide sequence ID" value="NZ_FOVK01000012.1"/>
</dbReference>
<name>A0A1I5E0F1_9CLOT</name>
<reference evidence="2 3" key="1">
    <citation type="submission" date="2016-10" db="EMBL/GenBank/DDBJ databases">
        <authorList>
            <person name="de Groot N.N."/>
        </authorList>
    </citation>
    <scope>NUCLEOTIDE SEQUENCE [LARGE SCALE GENOMIC DNA]</scope>
    <source>
        <strain evidence="2 3">ML2</strain>
    </source>
</reference>
<dbReference type="AlphaFoldDB" id="A0A1I5E0F1"/>
<feature type="compositionally biased region" description="Basic residues" evidence="1">
    <location>
        <begin position="8"/>
        <end position="17"/>
    </location>
</feature>
<dbReference type="Pfam" id="PF13707">
    <property type="entry name" value="RloB"/>
    <property type="match status" value="1"/>
</dbReference>
<dbReference type="EMBL" id="FOVK01000012">
    <property type="protein sequence ID" value="SFO05004.1"/>
    <property type="molecule type" value="Genomic_DNA"/>
</dbReference>
<gene>
    <name evidence="2" type="ORF">SAMN04488695_11236</name>
</gene>
<keyword evidence="3" id="KW-1185">Reference proteome</keyword>
<accession>A0A1I5E0F1</accession>
<proteinExistence type="predicted"/>
<dbReference type="OrthoDB" id="9796523at2"/>
<feature type="region of interest" description="Disordered" evidence="1">
    <location>
        <begin position="1"/>
        <end position="20"/>
    </location>
</feature>
<organism evidence="2 3">
    <name type="scientific">Proteiniclasticum ruminis</name>
    <dbReference type="NCBI Taxonomy" id="398199"/>
    <lineage>
        <taxon>Bacteria</taxon>
        <taxon>Bacillati</taxon>
        <taxon>Bacillota</taxon>
        <taxon>Clostridia</taxon>
        <taxon>Eubacteriales</taxon>
        <taxon>Clostridiaceae</taxon>
        <taxon>Proteiniclasticum</taxon>
    </lineage>
</organism>